<evidence type="ECO:0000256" key="2">
    <source>
        <dbReference type="ARBA" id="ARBA00023125"/>
    </source>
</evidence>
<dbReference type="PANTHER" id="PTHR30055">
    <property type="entry name" value="HTH-TYPE TRANSCRIPTIONAL REGULATOR RUTR"/>
    <property type="match status" value="1"/>
</dbReference>
<dbReference type="InterPro" id="IPR050109">
    <property type="entry name" value="HTH-type_TetR-like_transc_reg"/>
</dbReference>
<dbReference type="RefSeq" id="WP_076206324.1">
    <property type="nucleotide sequence ID" value="NZ_MBER01000102.1"/>
</dbReference>
<evidence type="ECO:0000256" key="1">
    <source>
        <dbReference type="ARBA" id="ARBA00023015"/>
    </source>
</evidence>
<feature type="domain" description="HTH tetR-type" evidence="5">
    <location>
        <begin position="20"/>
        <end position="80"/>
    </location>
</feature>
<dbReference type="EMBL" id="MBER01000102">
    <property type="protein sequence ID" value="OMC40862.1"/>
    <property type="molecule type" value="Genomic_DNA"/>
</dbReference>
<evidence type="ECO:0000256" key="4">
    <source>
        <dbReference type="PROSITE-ProRule" id="PRU00335"/>
    </source>
</evidence>
<organism evidence="6 7">
    <name type="scientific">Mycolicibacterium fortuitum</name>
    <name type="common">Mycobacterium fortuitum</name>
    <dbReference type="NCBI Taxonomy" id="1766"/>
    <lineage>
        <taxon>Bacteria</taxon>
        <taxon>Bacillati</taxon>
        <taxon>Actinomycetota</taxon>
        <taxon>Actinomycetes</taxon>
        <taxon>Mycobacteriales</taxon>
        <taxon>Mycobacteriaceae</taxon>
        <taxon>Mycolicibacterium</taxon>
    </lineage>
</organism>
<evidence type="ECO:0000259" key="5">
    <source>
        <dbReference type="PROSITE" id="PS50977"/>
    </source>
</evidence>
<proteinExistence type="predicted"/>
<dbReference type="PROSITE" id="PS50977">
    <property type="entry name" value="HTH_TETR_2"/>
    <property type="match status" value="1"/>
</dbReference>
<dbReference type="AlphaFoldDB" id="A0ABD6QK64"/>
<dbReference type="GO" id="GO:0003677">
    <property type="term" value="F:DNA binding"/>
    <property type="evidence" value="ECO:0007669"/>
    <property type="project" value="UniProtKB-UniRule"/>
</dbReference>
<feature type="DNA-binding region" description="H-T-H motif" evidence="4">
    <location>
        <begin position="43"/>
        <end position="62"/>
    </location>
</feature>
<gene>
    <name evidence="6" type="ORF">A5742_32050</name>
</gene>
<dbReference type="SUPFAM" id="SSF46689">
    <property type="entry name" value="Homeodomain-like"/>
    <property type="match status" value="1"/>
</dbReference>
<dbReference type="Gene3D" id="1.10.357.10">
    <property type="entry name" value="Tetracycline Repressor, domain 2"/>
    <property type="match status" value="1"/>
</dbReference>
<protein>
    <recommendedName>
        <fullName evidence="5">HTH tetR-type domain-containing protein</fullName>
    </recommendedName>
</protein>
<dbReference type="GO" id="GO:0006355">
    <property type="term" value="P:regulation of DNA-templated transcription"/>
    <property type="evidence" value="ECO:0007669"/>
    <property type="project" value="UniProtKB-ARBA"/>
</dbReference>
<keyword evidence="2 4" id="KW-0238">DNA-binding</keyword>
<reference evidence="6 7" key="1">
    <citation type="submission" date="2016-07" db="EMBL/GenBank/DDBJ databases">
        <authorList>
            <person name="Sutton G."/>
            <person name="Brinkac L."/>
            <person name="Sanka R."/>
            <person name="Adams M."/>
            <person name="Lau E."/>
            <person name="Kumar A."/>
            <person name="Macaden R."/>
        </authorList>
    </citation>
    <scope>NUCLEOTIDE SEQUENCE [LARGE SCALE GENOMIC DNA]</scope>
    <source>
        <strain evidence="6 7">GA-0871</strain>
    </source>
</reference>
<keyword evidence="1" id="KW-0805">Transcription regulation</keyword>
<comment type="caution">
    <text evidence="6">The sequence shown here is derived from an EMBL/GenBank/DDBJ whole genome shotgun (WGS) entry which is preliminary data.</text>
</comment>
<dbReference type="InterPro" id="IPR009057">
    <property type="entry name" value="Homeodomain-like_sf"/>
</dbReference>
<accession>A0ABD6QK64</accession>
<keyword evidence="3" id="KW-0804">Transcription</keyword>
<dbReference type="PANTHER" id="PTHR30055:SF234">
    <property type="entry name" value="HTH-TYPE TRANSCRIPTIONAL REGULATOR BETI"/>
    <property type="match status" value="1"/>
</dbReference>
<name>A0ABD6QK64_MYCFO</name>
<sequence>MANAVEGESAVTDGRALRWEHRKPQLLQAATEYILENGVADLTLRPLGAAVGASITTLIRQFGSKEELIHEVCREIHGQMISAFDQFWARSDGRPVDVLRALWNLWLGPEYSRQFVFLFELYGLALREPDRYEWFAQSVVHDWKTPLENALRASGIDSDKARDIATLVLGIIRGLYLENAATHGTDRVNSAFELALVLLTPALEQTAD</sequence>
<evidence type="ECO:0000313" key="7">
    <source>
        <dbReference type="Proteomes" id="UP000187001"/>
    </source>
</evidence>
<evidence type="ECO:0000313" key="6">
    <source>
        <dbReference type="EMBL" id="OMC40862.1"/>
    </source>
</evidence>
<dbReference type="InterPro" id="IPR001647">
    <property type="entry name" value="HTH_TetR"/>
</dbReference>
<dbReference type="Proteomes" id="UP000187001">
    <property type="component" value="Unassembled WGS sequence"/>
</dbReference>
<evidence type="ECO:0000256" key="3">
    <source>
        <dbReference type="ARBA" id="ARBA00023163"/>
    </source>
</evidence>
<dbReference type="Pfam" id="PF00440">
    <property type="entry name" value="TetR_N"/>
    <property type="match status" value="1"/>
</dbReference>